<accession>A0AAP9J9C8</accession>
<dbReference type="RefSeq" id="WP_099086621.1">
    <property type="nucleotide sequence ID" value="NZ_CP042276.1"/>
</dbReference>
<feature type="transmembrane region" description="Helical" evidence="1">
    <location>
        <begin position="48"/>
        <end position="73"/>
    </location>
</feature>
<feature type="transmembrane region" description="Helical" evidence="1">
    <location>
        <begin position="79"/>
        <end position="98"/>
    </location>
</feature>
<keyword evidence="1" id="KW-0472">Membrane</keyword>
<dbReference type="EMBL" id="CP042276">
    <property type="protein sequence ID" value="QDY97512.1"/>
    <property type="molecule type" value="Genomic_DNA"/>
</dbReference>
<name>A0AAP9J9C8_AGRTU</name>
<organism evidence="2 3">
    <name type="scientific">Agrobacterium tumefaciens</name>
    <dbReference type="NCBI Taxonomy" id="358"/>
    <lineage>
        <taxon>Bacteria</taxon>
        <taxon>Pseudomonadati</taxon>
        <taxon>Pseudomonadota</taxon>
        <taxon>Alphaproteobacteria</taxon>
        <taxon>Hyphomicrobiales</taxon>
        <taxon>Rhizobiaceae</taxon>
        <taxon>Rhizobium/Agrobacterium group</taxon>
        <taxon>Agrobacterium</taxon>
        <taxon>Agrobacterium tumefaciens complex</taxon>
    </lineage>
</organism>
<evidence type="ECO:0000313" key="2">
    <source>
        <dbReference type="EMBL" id="QDY97512.1"/>
    </source>
</evidence>
<protein>
    <recommendedName>
        <fullName evidence="4">Multidrug resistance protein NorM</fullName>
    </recommendedName>
</protein>
<sequence length="118" mass="13180">MGQERLIRQLTPDVQRRLAAVLLWFAITDQFFKGSRNICISHLRPRQYLAGLIDTLIGYWVVGIPAMFAFGYGAGWGSYGVWFGVCIGFAVTSVLLWLRFVSELRNASEPGQVPAVSI</sequence>
<evidence type="ECO:0000313" key="3">
    <source>
        <dbReference type="Proteomes" id="UP000222296"/>
    </source>
</evidence>
<geneLocation type="plasmid" evidence="3">
    <name>pat</name>
</geneLocation>
<keyword evidence="1" id="KW-1133">Transmembrane helix</keyword>
<dbReference type="AlphaFoldDB" id="A0AAP9J9C8"/>
<evidence type="ECO:0008006" key="4">
    <source>
        <dbReference type="Google" id="ProtNLM"/>
    </source>
</evidence>
<evidence type="ECO:0000256" key="1">
    <source>
        <dbReference type="SAM" id="Phobius"/>
    </source>
</evidence>
<keyword evidence="1" id="KW-0812">Transmembrane</keyword>
<keyword evidence="2" id="KW-0614">Plasmid</keyword>
<proteinExistence type="predicted"/>
<dbReference type="Proteomes" id="UP000222296">
    <property type="component" value="Plasmid pAt"/>
</dbReference>
<gene>
    <name evidence="2" type="ORF">CG010_025360</name>
</gene>
<reference evidence="2 3" key="1">
    <citation type="journal article" date="2017" name="Genome Announc.">
        <title>Draft Genome Sequence of Agrobacterium tumefaciens Biovar 1 Strain 186, Isolated from Walnut.</title>
        <authorList>
            <person name="Poret-Peterson A.T."/>
            <person name="Bhatnagar S."/>
            <person name="McClean A.E."/>
            <person name="Kluepfel D.A."/>
        </authorList>
    </citation>
    <scope>NUCLEOTIDE SEQUENCE [LARGE SCALE GENOMIC DNA]</scope>
    <source>
        <strain evidence="2 3">186</strain>
    </source>
</reference>